<evidence type="ECO:0000313" key="2">
    <source>
        <dbReference type="EMBL" id="OAT66282.1"/>
    </source>
</evidence>
<keyword evidence="1" id="KW-0472">Membrane</keyword>
<protein>
    <recommendedName>
        <fullName evidence="4">Transmembrane protein</fullName>
    </recommendedName>
</protein>
<feature type="transmembrane region" description="Helical" evidence="1">
    <location>
        <begin position="54"/>
        <end position="71"/>
    </location>
</feature>
<feature type="transmembrane region" description="Helical" evidence="1">
    <location>
        <begin position="119"/>
        <end position="143"/>
    </location>
</feature>
<dbReference type="EMBL" id="LQYE01000032">
    <property type="protein sequence ID" value="OAT66282.1"/>
    <property type="molecule type" value="Genomic_DNA"/>
</dbReference>
<proteinExistence type="predicted"/>
<dbReference type="Proteomes" id="UP000186919">
    <property type="component" value="Unassembled WGS sequence"/>
</dbReference>
<sequence>MTRAEVLLAALAAFWLGLVVAISFIEAPLKFRAPGVTIQLGLAIGRLVFRALNAVECGVAVTMVLLMIAGGPSAQEILAAGGACVCLIIQLLAVRPAMAKRTDAIRGGAEYAGRSRGHLAYVAVECVKALALIALVALVVAGVR</sequence>
<dbReference type="AlphaFoldDB" id="A0A179V5A5"/>
<accession>A0A179V5A5</accession>
<keyword evidence="1" id="KW-0812">Transmembrane</keyword>
<keyword evidence="1" id="KW-1133">Transmembrane helix</keyword>
<comment type="caution">
    <text evidence="2">The sequence shown here is derived from an EMBL/GenBank/DDBJ whole genome shotgun (WGS) entry which is preliminary data.</text>
</comment>
<organism evidence="2 3">
    <name type="scientific">Mycobacteroides immunogenum</name>
    <dbReference type="NCBI Taxonomy" id="83262"/>
    <lineage>
        <taxon>Bacteria</taxon>
        <taxon>Bacillati</taxon>
        <taxon>Actinomycetota</taxon>
        <taxon>Actinomycetes</taxon>
        <taxon>Mycobacteriales</taxon>
        <taxon>Mycobacteriaceae</taxon>
        <taxon>Mycobacteroides</taxon>
    </lineage>
</organism>
<name>A0A179V5A5_9MYCO</name>
<feature type="transmembrane region" description="Helical" evidence="1">
    <location>
        <begin position="77"/>
        <end position="98"/>
    </location>
</feature>
<evidence type="ECO:0000256" key="1">
    <source>
        <dbReference type="SAM" id="Phobius"/>
    </source>
</evidence>
<evidence type="ECO:0008006" key="4">
    <source>
        <dbReference type="Google" id="ProtNLM"/>
    </source>
</evidence>
<dbReference type="RefSeq" id="WP_064633160.1">
    <property type="nucleotide sequence ID" value="NZ_LQYE01000032.1"/>
</dbReference>
<evidence type="ECO:0000313" key="3">
    <source>
        <dbReference type="Proteomes" id="UP000186919"/>
    </source>
</evidence>
<gene>
    <name evidence="2" type="ORF">AWB85_16135</name>
</gene>
<reference evidence="2 3" key="1">
    <citation type="submission" date="2016-01" db="EMBL/GenBank/DDBJ databases">
        <title>Mycobacterium immunogenum strain CD11_6 genome sequencing and assembly.</title>
        <authorList>
            <person name="Kaur G."/>
            <person name="Nair G.R."/>
            <person name="Mayilraj S."/>
        </authorList>
    </citation>
    <scope>NUCLEOTIDE SEQUENCE [LARGE SCALE GENOMIC DNA]</scope>
    <source>
        <strain evidence="2 3">CD11-6</strain>
    </source>
</reference>